<comment type="caution">
    <text evidence="1">The sequence shown here is derived from an EMBL/GenBank/DDBJ whole genome shotgun (WGS) entry which is preliminary data.</text>
</comment>
<dbReference type="Proteomes" id="UP001239111">
    <property type="component" value="Chromosome 4"/>
</dbReference>
<proteinExistence type="predicted"/>
<reference evidence="1" key="1">
    <citation type="submission" date="2023-04" db="EMBL/GenBank/DDBJ databases">
        <title>A chromosome-level genome assembly of the parasitoid wasp Eretmocerus hayati.</title>
        <authorList>
            <person name="Zhong Y."/>
            <person name="Liu S."/>
            <person name="Liu Y."/>
        </authorList>
    </citation>
    <scope>NUCLEOTIDE SEQUENCE</scope>
    <source>
        <strain evidence="1">ZJU_SS_LIU_2023</strain>
    </source>
</reference>
<gene>
    <name evidence="1" type="ORF">QAD02_009142</name>
</gene>
<name>A0ACC2N8D3_9HYME</name>
<evidence type="ECO:0000313" key="2">
    <source>
        <dbReference type="Proteomes" id="UP001239111"/>
    </source>
</evidence>
<dbReference type="EMBL" id="CM056744">
    <property type="protein sequence ID" value="KAJ8667479.1"/>
    <property type="molecule type" value="Genomic_DNA"/>
</dbReference>
<protein>
    <submittedName>
        <fullName evidence="1">Uncharacterized protein</fullName>
    </submittedName>
</protein>
<keyword evidence="2" id="KW-1185">Reference proteome</keyword>
<sequence length="2783" mass="318086">MKTKPTRHKDTNTFKFKPFSERVNEIDVDVFHKVAHRNELDSEAIESYFYQRIHKWNFMNLSENYTQFRKEVKGIITLPQLLHKKQHVIDTLLKYLKLKDPLCLHTIFDLVIAVAKDLQIDFYPYFPDFLEAIIDLLQTKDAEQLEHTFTTLAYLMKFQWRFLIRNVDKIFHLLVPLLADTRPDYINNFAAESFAFVVRKVKDKESFLRTVLGALSEKQDGVVGCGKLLFYVLAGVSGQFHSCADSMLTLYLEALEDPLIDQQLLFSVLSNVFICITKEIHPQKSGPLWAVVLKVMDKFSENSLVRLMQLIQIIISYKDGQMVRDPVSWAKKLTQLIDKYQKHEQLQKEAADVCAATLLASNIKLLQETSSFLVLKLLSIENQDLLLNVTEKLIPYSSFETLVLPQLLKKSFFISMDENSLDFLVKIVGSKSPPSLGGVTLNKWIKYGLNVRGEDNVKILSDMLDSLKDGPVMENALKVLLIFPHMTSLQAQIRPKMKETLGILFKRLSAQEDHQHILNFAFLLAVEAFAHTTSPDEFYATVNELPDLVLQLLSLIGPEDNDASILNALDLIFTFTKESSHVDEYINQTVFDEFHKVLAPKLGSANAQIRLSSSHLISLFCELPFLSCHVDPKEPKPRHHALELPYLAEIEPVTVHNYRNRLQHLQALDYRGACISQLDPDCHDLPLHYLLGQLYVNFSLLWEHVCKLIAGYANRDCTTLWPVFLSKLDKEEKEVVIEAGKSIDFGSEVLREIAMRVCGMSDKVDRENYRLLLWKCMGMMTNYCEVKNRDYVGLFIDFVESNFFKANSEDAKTCNIKKRELPSESIVELDESIADNSLIEALDKSREEVQEEVDEKLSEKPIEKSTEKMDEEEVPTPDEESSPQQMGRAQRVKLLLAMLQVFGKFTNTRSLFREPEVLRIYLDLLSSKNSEIQKAALNCLYTYKHKYLLPYREHLDNITDEKNLKNELARFQVNTASDGGEATVRDEHRSGLMPVLMRILHAKMTQRVGMRTGGKAGGLVRRKTILRFLAGITEDEMMLFVRMAFKPFRNHLPILAVEEGVDHEVDLRQMVLDILQSVDLESVVPPKRLQSAVNLLAVMIEQFGGKMTQKLLPHLFAILACILAQVASILARSDQVHTGFLTSLRNVRNSCLNVLARFFGHFENYDWTPAEIDALFEVAVFPWINKLPTEAIHSPTPLLKMLASWSHNPRYYPFFVKLDKNQETSIAYVIKLLLGSKTHRSVQQVILEMIEKMLTLQDFEKDNPERMDVDEDKPKSLLPSVINKLELVTSDSINYGSSILLPHVTNILVYIERRLKNSKRGATRNELVILSRVSEFVSDPKTCDTLLHLVLPILQRKSNGSEEMVMQLLTTVQNLIKHVEHPEKHLRPIQHLLAQISAAPARRMLMELLDSVVKHDEGMKKNQVVLAELNAYDQRWIDQPDFQRRLDAFGKIDALVKDDQVTLEFGVAIILNCFYFLKTENDLALRDRSGQCLKSLGVHLARKFKDSSIDRKYLIEETILTMVRHGIRNKNENVNLQSIAFLGHMAMECPEVHPVLRDLNALTNKQDPEVDFFENMQHLQLHRKARALLKFCSVAKTLTKAPNPRTLTQFILPLASSYLCTEKYAGKNSIVDAAIETVGVVCRLLPWNQYEIVLRHYLDKLRSCVEFQKQVIRIVVAILDSFHYDLSKYKPETEAVSKPGEKTSKAIDVQPETAVTTEEAADVEASKPSDETEQIEETVEVTEELLDEALNDEAVTEAATEEVEETDKGVSALEKHTVLSQYMARRLVFSISKGLLPQLHNSISVRTRHEGSHKANKKMIKSDQEEEELMRVPIALAMVKLLQKLPQGLLDSNLRGIFMKICTFLKSRLESVRRTTREILQKIMVALGPDYLHHLLKEMNALLTRGYQVHVLVFTLHAVLVTLKPYFKPEHMRKNLSTILSMCKIDLFGPSADEKEIAGIVNKVSEAKSTKSFDVFHILGESIDEGLLIDVVIPLKDVLSRTRSHKTVRKVTESLRQFGLGLADNSFIQIKEMLTFLYGVSSESIPQLMPENKKKKAEEEEKKKIEAQRQKPDCFIIMPPPKNKMGIKAFAKTSKDTNAYVMVEFSLRLFHILLKRDKVNDVELKSTLDPFVPTLSDCLKSQHVKLSTSALQCLSWILKRDLPTVQSSVSEICSSIFNILHKYAVAGLSKGDNYDLVMAGFKAMSVLVRDVKHFVISNDQLKALLVYAEQDLHDSDKQATAFGLLKAIIKRKLIVPEMHDVMQEVATLSVLSELDNVRKQARTVFYAYLMDYPLGKKLDSYISFYTTQLSYELQPGRLSVLEMLYAIITGFPLDAFLNYSDLLFLTIGARLVNDDDPICKKASAKCIQEIIERSPHNNRTKLFEIVTVWLKDKKLVHRRLAVQLCGIYVAVEEDKFRSKLEEVLPLLTKQFYATDSFDSSEQPGRFVKVQKEDTLEMSEGNIKDPQRLNDHHLFQVLQLLVKISTHCSAFLKDKTYQDHVNTFAEHSQSLLAHPHLWVRLASAQLLGLILEALDVEKVIHLLDHPEDCDLNDGFIYSDPSGKLKSLILDSTAQLQPDSDFGDLYKQIIENLVIIARLLKVPQFEQENESKESADKGNLSLLWVLKKLRRCINFEVSTAPKSTIVRASVFEWMKGVIRSVDIEKLRPILFYFLSALTREMASIEESNASLRQQAKEIATTIKKKIGVEDYARLLSKAQQRLDTRRAERKQVRSQQFVTDPELAAKRKIAKQQKKKVARKRKIDNMKGKKVVRKKPRKEVDLEVV</sequence>
<organism evidence="1 2">
    <name type="scientific">Eretmocerus hayati</name>
    <dbReference type="NCBI Taxonomy" id="131215"/>
    <lineage>
        <taxon>Eukaryota</taxon>
        <taxon>Metazoa</taxon>
        <taxon>Ecdysozoa</taxon>
        <taxon>Arthropoda</taxon>
        <taxon>Hexapoda</taxon>
        <taxon>Insecta</taxon>
        <taxon>Pterygota</taxon>
        <taxon>Neoptera</taxon>
        <taxon>Endopterygota</taxon>
        <taxon>Hymenoptera</taxon>
        <taxon>Apocrita</taxon>
        <taxon>Proctotrupomorpha</taxon>
        <taxon>Chalcidoidea</taxon>
        <taxon>Aphelinidae</taxon>
        <taxon>Aphelininae</taxon>
        <taxon>Eretmocerus</taxon>
    </lineage>
</organism>
<accession>A0ACC2N8D3</accession>
<evidence type="ECO:0000313" key="1">
    <source>
        <dbReference type="EMBL" id="KAJ8667479.1"/>
    </source>
</evidence>